<dbReference type="CDD" id="cd02165">
    <property type="entry name" value="NMNAT"/>
    <property type="match status" value="1"/>
</dbReference>
<comment type="pathway">
    <text evidence="2 10">Cofactor biosynthesis; NAD(+) biosynthesis; deamido-NAD(+) from nicotinate D-ribonucleotide: step 1/1.</text>
</comment>
<name>A0ABW5TID8_9ENTE</name>
<dbReference type="Pfam" id="PF01467">
    <property type="entry name" value="CTP_transf_like"/>
    <property type="match status" value="1"/>
</dbReference>
<dbReference type="Proteomes" id="UP001597427">
    <property type="component" value="Unassembled WGS sequence"/>
</dbReference>
<dbReference type="EC" id="2.7.7.18" evidence="10"/>
<dbReference type="RefSeq" id="WP_379979564.1">
    <property type="nucleotide sequence ID" value="NZ_JBHUMO010000013.1"/>
</dbReference>
<keyword evidence="4 10" id="KW-0808">Transferase</keyword>
<feature type="domain" description="Cytidyltransferase-like" evidence="11">
    <location>
        <begin position="28"/>
        <end position="183"/>
    </location>
</feature>
<evidence type="ECO:0000256" key="10">
    <source>
        <dbReference type="HAMAP-Rule" id="MF_00244"/>
    </source>
</evidence>
<dbReference type="InterPro" id="IPR014729">
    <property type="entry name" value="Rossmann-like_a/b/a_fold"/>
</dbReference>
<reference evidence="13" key="1">
    <citation type="journal article" date="2019" name="Int. J. Syst. Evol. Microbiol.">
        <title>The Global Catalogue of Microorganisms (GCM) 10K type strain sequencing project: providing services to taxonomists for standard genome sequencing and annotation.</title>
        <authorList>
            <consortium name="The Broad Institute Genomics Platform"/>
            <consortium name="The Broad Institute Genome Sequencing Center for Infectious Disease"/>
            <person name="Wu L."/>
            <person name="Ma J."/>
        </authorList>
    </citation>
    <scope>NUCLEOTIDE SEQUENCE [LARGE SCALE GENOMIC DNA]</scope>
    <source>
        <strain evidence="13">TISTR 932</strain>
    </source>
</reference>
<evidence type="ECO:0000256" key="5">
    <source>
        <dbReference type="ARBA" id="ARBA00022695"/>
    </source>
</evidence>
<dbReference type="NCBIfam" id="NF000841">
    <property type="entry name" value="PRK00071.1-4"/>
    <property type="match status" value="1"/>
</dbReference>
<dbReference type="PANTHER" id="PTHR39321:SF3">
    <property type="entry name" value="PHOSPHOPANTETHEINE ADENYLYLTRANSFERASE"/>
    <property type="match status" value="1"/>
</dbReference>
<keyword evidence="13" id="KW-1185">Reference proteome</keyword>
<keyword evidence="7 10" id="KW-0067">ATP-binding</keyword>
<evidence type="ECO:0000256" key="7">
    <source>
        <dbReference type="ARBA" id="ARBA00022840"/>
    </source>
</evidence>
<organism evidence="12 13">
    <name type="scientific">Enterococcus camelliae</name>
    <dbReference type="NCBI Taxonomy" id="453959"/>
    <lineage>
        <taxon>Bacteria</taxon>
        <taxon>Bacillati</taxon>
        <taxon>Bacillota</taxon>
        <taxon>Bacilli</taxon>
        <taxon>Lactobacillales</taxon>
        <taxon>Enterococcaceae</taxon>
        <taxon>Enterococcus</taxon>
    </lineage>
</organism>
<evidence type="ECO:0000256" key="1">
    <source>
        <dbReference type="ARBA" id="ARBA00002324"/>
    </source>
</evidence>
<comment type="caution">
    <text evidence="12">The sequence shown here is derived from an EMBL/GenBank/DDBJ whole genome shotgun (WGS) entry which is preliminary data.</text>
</comment>
<accession>A0ABW5TID8</accession>
<evidence type="ECO:0000256" key="4">
    <source>
        <dbReference type="ARBA" id="ARBA00022679"/>
    </source>
</evidence>
<comment type="similarity">
    <text evidence="10">Belongs to the NadD family.</text>
</comment>
<dbReference type="PANTHER" id="PTHR39321">
    <property type="entry name" value="NICOTINATE-NUCLEOTIDE ADENYLYLTRANSFERASE-RELATED"/>
    <property type="match status" value="1"/>
</dbReference>
<evidence type="ECO:0000256" key="6">
    <source>
        <dbReference type="ARBA" id="ARBA00022741"/>
    </source>
</evidence>
<evidence type="ECO:0000313" key="13">
    <source>
        <dbReference type="Proteomes" id="UP001597427"/>
    </source>
</evidence>
<dbReference type="InterPro" id="IPR005248">
    <property type="entry name" value="NadD/NMNAT"/>
</dbReference>
<evidence type="ECO:0000256" key="9">
    <source>
        <dbReference type="ARBA" id="ARBA00048721"/>
    </source>
</evidence>
<dbReference type="GO" id="GO:0004515">
    <property type="term" value="F:nicotinate-nucleotide adenylyltransferase activity"/>
    <property type="evidence" value="ECO:0007669"/>
    <property type="project" value="UniProtKB-EC"/>
</dbReference>
<keyword evidence="5 10" id="KW-0548">Nucleotidyltransferase</keyword>
<dbReference type="HAMAP" id="MF_00244">
    <property type="entry name" value="NaMN_adenylyltr"/>
    <property type="match status" value="1"/>
</dbReference>
<evidence type="ECO:0000259" key="11">
    <source>
        <dbReference type="Pfam" id="PF01467"/>
    </source>
</evidence>
<protein>
    <recommendedName>
        <fullName evidence="10">Probable nicotinate-nucleotide adenylyltransferase</fullName>
        <ecNumber evidence="10">2.7.7.18</ecNumber>
    </recommendedName>
    <alternativeName>
        <fullName evidence="10">Deamido-NAD(+) diphosphorylase</fullName>
    </alternativeName>
    <alternativeName>
        <fullName evidence="10">Deamido-NAD(+) pyrophosphorylase</fullName>
    </alternativeName>
    <alternativeName>
        <fullName evidence="10">Nicotinate mononucleotide adenylyltransferase</fullName>
        <shortName evidence="10">NaMN adenylyltransferase</shortName>
    </alternativeName>
</protein>
<dbReference type="NCBIfam" id="NF000840">
    <property type="entry name" value="PRK00071.1-3"/>
    <property type="match status" value="1"/>
</dbReference>
<gene>
    <name evidence="10" type="primary">nadD</name>
    <name evidence="12" type="ORF">ACFSR0_02465</name>
</gene>
<comment type="catalytic activity">
    <reaction evidence="9 10">
        <text>nicotinate beta-D-ribonucleotide + ATP + H(+) = deamido-NAD(+) + diphosphate</text>
        <dbReference type="Rhea" id="RHEA:22860"/>
        <dbReference type="ChEBI" id="CHEBI:15378"/>
        <dbReference type="ChEBI" id="CHEBI:30616"/>
        <dbReference type="ChEBI" id="CHEBI:33019"/>
        <dbReference type="ChEBI" id="CHEBI:57502"/>
        <dbReference type="ChEBI" id="CHEBI:58437"/>
        <dbReference type="EC" id="2.7.7.18"/>
    </reaction>
</comment>
<evidence type="ECO:0000313" key="12">
    <source>
        <dbReference type="EMBL" id="MFD2728300.1"/>
    </source>
</evidence>
<evidence type="ECO:0000256" key="2">
    <source>
        <dbReference type="ARBA" id="ARBA00005019"/>
    </source>
</evidence>
<keyword evidence="3 10" id="KW-0662">Pyridine nucleotide biosynthesis</keyword>
<dbReference type="SUPFAM" id="SSF52374">
    <property type="entry name" value="Nucleotidylyl transferase"/>
    <property type="match status" value="1"/>
</dbReference>
<dbReference type="InterPro" id="IPR004821">
    <property type="entry name" value="Cyt_trans-like"/>
</dbReference>
<dbReference type="EMBL" id="JBHUMO010000013">
    <property type="protein sequence ID" value="MFD2728300.1"/>
    <property type="molecule type" value="Genomic_DNA"/>
</dbReference>
<proteinExistence type="inferred from homology"/>
<evidence type="ECO:0000256" key="3">
    <source>
        <dbReference type="ARBA" id="ARBA00022642"/>
    </source>
</evidence>
<keyword evidence="6 10" id="KW-0547">Nucleotide-binding</keyword>
<comment type="function">
    <text evidence="1 10">Catalyzes the reversible adenylation of nicotinate mononucleotide (NaMN) to nicotinic acid adenine dinucleotide (NaAD).</text>
</comment>
<dbReference type="NCBIfam" id="TIGR00482">
    <property type="entry name" value="nicotinate (nicotinamide) nucleotide adenylyltransferase"/>
    <property type="match status" value="1"/>
</dbReference>
<dbReference type="Gene3D" id="3.40.50.620">
    <property type="entry name" value="HUPs"/>
    <property type="match status" value="1"/>
</dbReference>
<keyword evidence="8 10" id="KW-0520">NAD</keyword>
<evidence type="ECO:0000256" key="8">
    <source>
        <dbReference type="ARBA" id="ARBA00023027"/>
    </source>
</evidence>
<sequence length="211" mass="24139">MTVRLEKNNQIQTLPFSPNQSQRKQVGILGGNFNPIHLAHLTLADQVGHALGLDKVYLMPESEPPHIDQKDTIAGIHRQKMIELAIQTNPLLEIETIELVRGGKSYTYETMKTLIEMNPDTDYYFIIGGDMVAYLPKWYNIEKLSQMIRFVGVKRSGYPTESPYPIIWIDVPLIDISSSFIRKKVKEGCSTNYFLTADVQKYIEKEGLYLD</sequence>